<proteinExistence type="predicted"/>
<evidence type="ECO:0000259" key="1">
    <source>
        <dbReference type="Pfam" id="PF03713"/>
    </source>
</evidence>
<dbReference type="PANTHER" id="PTHR36933">
    <property type="entry name" value="SLL0788 PROTEIN"/>
    <property type="match status" value="1"/>
</dbReference>
<dbReference type="RefSeq" id="WP_179642471.1">
    <property type="nucleotide sequence ID" value="NZ_BAAAYY010000022.1"/>
</dbReference>
<comment type="caution">
    <text evidence="2">The sequence shown here is derived from an EMBL/GenBank/DDBJ whole genome shotgun (WGS) entry which is preliminary data.</text>
</comment>
<reference evidence="2 3" key="1">
    <citation type="submission" date="2020-07" db="EMBL/GenBank/DDBJ databases">
        <title>Sequencing the genomes of 1000 actinobacteria strains.</title>
        <authorList>
            <person name="Klenk H.-P."/>
        </authorList>
    </citation>
    <scope>NUCLEOTIDE SEQUENCE [LARGE SCALE GENOMIC DNA]</scope>
    <source>
        <strain evidence="2 3">CXB654</strain>
    </source>
</reference>
<protein>
    <submittedName>
        <fullName evidence="2">Uncharacterized protein (DUF305 family)</fullName>
    </submittedName>
</protein>
<dbReference type="Gene3D" id="1.20.1260.10">
    <property type="match status" value="1"/>
</dbReference>
<dbReference type="PANTHER" id="PTHR36933:SF1">
    <property type="entry name" value="SLL0788 PROTEIN"/>
    <property type="match status" value="1"/>
</dbReference>
<dbReference type="EMBL" id="JACCCC010000001">
    <property type="protein sequence ID" value="NYE46353.1"/>
    <property type="molecule type" value="Genomic_DNA"/>
</dbReference>
<dbReference type="InterPro" id="IPR012347">
    <property type="entry name" value="Ferritin-like"/>
</dbReference>
<dbReference type="AlphaFoldDB" id="A0A852TUA7"/>
<sequence length="227" mass="24305">MAGAALLALGATACGGGEQEQAGDDIPVLAPGAPGESASPATDEQLAAVEESLTHNEADFEYVSRMVAHHEQALEMTDLVPDRAEREEIGKIADRIAAAQDPEIEVMEEWLEANVYGPARENSAHRNYCGLDGGEGHDHGGDCVEVDHSDMPGMASDAQMADLEAAEGEEFDELFVELMVTHHQGAVTMAEEELLDGRHQVVLEMANDVIAEQSVEIGRMREVLGED</sequence>
<keyword evidence="3" id="KW-1185">Reference proteome</keyword>
<evidence type="ECO:0000313" key="3">
    <source>
        <dbReference type="Proteomes" id="UP000589036"/>
    </source>
</evidence>
<gene>
    <name evidence="2" type="ORF">HDA32_001473</name>
</gene>
<feature type="domain" description="DUF305" evidence="1">
    <location>
        <begin position="59"/>
        <end position="224"/>
    </location>
</feature>
<name>A0A852TUA7_9ACTN</name>
<evidence type="ECO:0000313" key="2">
    <source>
        <dbReference type="EMBL" id="NYE46353.1"/>
    </source>
</evidence>
<dbReference type="Pfam" id="PF03713">
    <property type="entry name" value="DUF305"/>
    <property type="match status" value="1"/>
</dbReference>
<dbReference type="InterPro" id="IPR005183">
    <property type="entry name" value="DUF305_CopM-like"/>
</dbReference>
<organism evidence="2 3">
    <name type="scientific">Spinactinospora alkalitolerans</name>
    <dbReference type="NCBI Taxonomy" id="687207"/>
    <lineage>
        <taxon>Bacteria</taxon>
        <taxon>Bacillati</taxon>
        <taxon>Actinomycetota</taxon>
        <taxon>Actinomycetes</taxon>
        <taxon>Streptosporangiales</taxon>
        <taxon>Nocardiopsidaceae</taxon>
        <taxon>Spinactinospora</taxon>
    </lineage>
</organism>
<accession>A0A852TUA7</accession>
<dbReference type="Proteomes" id="UP000589036">
    <property type="component" value="Unassembled WGS sequence"/>
</dbReference>